<evidence type="ECO:0000313" key="2">
    <source>
        <dbReference type="EMBL" id="MBS2552058.1"/>
    </source>
</evidence>
<feature type="region of interest" description="Disordered" evidence="1">
    <location>
        <begin position="93"/>
        <end position="112"/>
    </location>
</feature>
<evidence type="ECO:0008006" key="4">
    <source>
        <dbReference type="Google" id="ProtNLM"/>
    </source>
</evidence>
<comment type="caution">
    <text evidence="2">The sequence shown here is derived from an EMBL/GenBank/DDBJ whole genome shotgun (WGS) entry which is preliminary data.</text>
</comment>
<evidence type="ECO:0000313" key="3">
    <source>
        <dbReference type="Proteomes" id="UP000730482"/>
    </source>
</evidence>
<evidence type="ECO:0000256" key="1">
    <source>
        <dbReference type="SAM" id="MobiDB-lite"/>
    </source>
</evidence>
<gene>
    <name evidence="2" type="ORF">KGQ19_34860</name>
</gene>
<name>A0ABS5L158_9ACTN</name>
<dbReference type="RefSeq" id="WP_212017280.1">
    <property type="nucleotide sequence ID" value="NZ_JAAFYZ010000168.1"/>
</dbReference>
<organism evidence="2 3">
    <name type="scientific">Catenulispora pinistramenti</name>
    <dbReference type="NCBI Taxonomy" id="2705254"/>
    <lineage>
        <taxon>Bacteria</taxon>
        <taxon>Bacillati</taxon>
        <taxon>Actinomycetota</taxon>
        <taxon>Actinomycetes</taxon>
        <taxon>Catenulisporales</taxon>
        <taxon>Catenulisporaceae</taxon>
        <taxon>Catenulispora</taxon>
    </lineage>
</organism>
<dbReference type="Proteomes" id="UP000730482">
    <property type="component" value="Unassembled WGS sequence"/>
</dbReference>
<protein>
    <recommendedName>
        <fullName evidence="4">Antitoxin</fullName>
    </recommendedName>
</protein>
<sequence length="131" mass="13865">MGERRCSMPGRCRATWFGRERIALTGHGRVAAIVISASELEELEDRLAVADFAARKAAGDSSGRVSAADARAALGLAVAESLAVVRLRPEPARQSFVRQSPHTKARTTKKSAGTLQAVPALRTVIGRLSSA</sequence>
<keyword evidence="3" id="KW-1185">Reference proteome</keyword>
<dbReference type="EMBL" id="JAAFYZ010000168">
    <property type="protein sequence ID" value="MBS2552058.1"/>
    <property type="molecule type" value="Genomic_DNA"/>
</dbReference>
<reference evidence="2 3" key="1">
    <citation type="submission" date="2020-02" db="EMBL/GenBank/DDBJ databases">
        <title>Acidophilic actinobacteria isolated from forest soil.</title>
        <authorList>
            <person name="Golinska P."/>
        </authorList>
    </citation>
    <scope>NUCLEOTIDE SEQUENCE [LARGE SCALE GENOMIC DNA]</scope>
    <source>
        <strain evidence="2 3">NL8</strain>
    </source>
</reference>
<proteinExistence type="predicted"/>
<accession>A0ABS5L158</accession>